<comment type="similarity">
    <text evidence="1 3">Belongs to the type-B carboxylesterase/lipase family.</text>
</comment>
<accession>A0A9P5XC19</accession>
<reference evidence="5" key="1">
    <citation type="submission" date="2020-11" db="EMBL/GenBank/DDBJ databases">
        <authorList>
            <consortium name="DOE Joint Genome Institute"/>
            <person name="Ahrendt S."/>
            <person name="Riley R."/>
            <person name="Andreopoulos W."/>
            <person name="Labutti K."/>
            <person name="Pangilinan J."/>
            <person name="Ruiz-Duenas F.J."/>
            <person name="Barrasa J.M."/>
            <person name="Sanchez-Garcia M."/>
            <person name="Camarero S."/>
            <person name="Miyauchi S."/>
            <person name="Serrano A."/>
            <person name="Linde D."/>
            <person name="Babiker R."/>
            <person name="Drula E."/>
            <person name="Ayuso-Fernandez I."/>
            <person name="Pacheco R."/>
            <person name="Padilla G."/>
            <person name="Ferreira P."/>
            <person name="Barriuso J."/>
            <person name="Kellner H."/>
            <person name="Castanera R."/>
            <person name="Alfaro M."/>
            <person name="Ramirez L."/>
            <person name="Pisabarro A.G."/>
            <person name="Kuo A."/>
            <person name="Tritt A."/>
            <person name="Lipzen A."/>
            <person name="He G."/>
            <person name="Yan M."/>
            <person name="Ng V."/>
            <person name="Cullen D."/>
            <person name="Martin F."/>
            <person name="Rosso M.-N."/>
            <person name="Henrissat B."/>
            <person name="Hibbett D."/>
            <person name="Martinez A.T."/>
            <person name="Grigoriev I.V."/>
        </authorList>
    </citation>
    <scope>NUCLEOTIDE SEQUENCE</scope>
    <source>
        <strain evidence="5">MF-IS2</strain>
    </source>
</reference>
<dbReference type="InterPro" id="IPR029058">
    <property type="entry name" value="AB_hydrolase_fold"/>
</dbReference>
<feature type="signal peptide" evidence="3">
    <location>
        <begin position="1"/>
        <end position="20"/>
    </location>
</feature>
<feature type="domain" description="Carboxylesterase type B" evidence="4">
    <location>
        <begin position="27"/>
        <end position="349"/>
    </location>
</feature>
<gene>
    <name evidence="5" type="ORF">P691DRAFT_729976</name>
</gene>
<keyword evidence="2 3" id="KW-0378">Hydrolase</keyword>
<evidence type="ECO:0000256" key="1">
    <source>
        <dbReference type="ARBA" id="ARBA00005964"/>
    </source>
</evidence>
<dbReference type="InterPro" id="IPR002018">
    <property type="entry name" value="CarbesteraseB"/>
</dbReference>
<dbReference type="InterPro" id="IPR019826">
    <property type="entry name" value="Carboxylesterase_B_AS"/>
</dbReference>
<evidence type="ECO:0000259" key="4">
    <source>
        <dbReference type="Pfam" id="PF00135"/>
    </source>
</evidence>
<dbReference type="EC" id="3.1.1.-" evidence="3"/>
<sequence length="522" mass="54962">MTRLISFLVAASSLLAFVRAQDINGLTVQTQQGTVIGSLALPTVRRFLGLPYATAGRWQLPASPSTRSTALNATQFGDSCTQKLDSSSVEFLTLSGAGAAPVPESDNCLNLNIWTPIIGRKQGTAVLLWIFGGSFQFGTSNFAAYDGANFVRDHDDITIVTINYRTNIFGQPNAPQLVSSTQTQNFGLLDIEAAIRWVHSNIAVFGGDPERITIFGQSAGSAAVDAYAYSHPSDTIVKGIITQSGTLDLLTSIPIARIGVDDPDTGAWNQIANTVGCGSSATPGQLTCMRAVDAHTLEQATIDSGTTFAPIVDDITIFSDVRQRAADGNFLHVPMLGGTTAQEADIFVVAEELLTTGIVIPVVTPEVSDIVTKVAFTCPASTAASDRSQAGVPTWRYQYQAVFPDISQRSDLRAYHSSDIPVVFATYNASTASAGPTASEIALSRFVQTAWVTFARDPANGLGSAPFSWPKVNNGGNNAVLLGNSANPGGATFTSSSTLDSDCGTIDTLVALYNLLGINVSL</sequence>
<feature type="domain" description="Carboxylesterase type B" evidence="4">
    <location>
        <begin position="364"/>
        <end position="481"/>
    </location>
</feature>
<dbReference type="Pfam" id="PF00135">
    <property type="entry name" value="COesterase"/>
    <property type="match status" value="2"/>
</dbReference>
<dbReference type="GO" id="GO:0052689">
    <property type="term" value="F:carboxylic ester hydrolase activity"/>
    <property type="evidence" value="ECO:0007669"/>
    <property type="project" value="TreeGrafter"/>
</dbReference>
<dbReference type="PANTHER" id="PTHR43918:SF4">
    <property type="entry name" value="CARBOXYLIC ESTER HYDROLASE"/>
    <property type="match status" value="1"/>
</dbReference>
<dbReference type="AlphaFoldDB" id="A0A9P5XC19"/>
<dbReference type="Gene3D" id="3.40.50.1820">
    <property type="entry name" value="alpha/beta hydrolase"/>
    <property type="match status" value="2"/>
</dbReference>
<dbReference type="SUPFAM" id="SSF53474">
    <property type="entry name" value="alpha/beta-Hydrolases"/>
    <property type="match status" value="1"/>
</dbReference>
<dbReference type="PROSITE" id="PS00122">
    <property type="entry name" value="CARBOXYLESTERASE_B_1"/>
    <property type="match status" value="1"/>
</dbReference>
<feature type="chain" id="PRO_5040532808" description="Carboxylic ester hydrolase" evidence="3">
    <location>
        <begin position="21"/>
        <end position="522"/>
    </location>
</feature>
<evidence type="ECO:0000256" key="2">
    <source>
        <dbReference type="ARBA" id="ARBA00022801"/>
    </source>
</evidence>
<dbReference type="OrthoDB" id="408631at2759"/>
<evidence type="ECO:0000313" key="6">
    <source>
        <dbReference type="Proteomes" id="UP000807342"/>
    </source>
</evidence>
<evidence type="ECO:0000256" key="3">
    <source>
        <dbReference type="RuleBase" id="RU361235"/>
    </source>
</evidence>
<protein>
    <recommendedName>
        <fullName evidence="3">Carboxylic ester hydrolase</fullName>
        <ecNumber evidence="3">3.1.1.-</ecNumber>
    </recommendedName>
</protein>
<name>A0A9P5XC19_9AGAR</name>
<proteinExistence type="inferred from homology"/>
<dbReference type="Proteomes" id="UP000807342">
    <property type="component" value="Unassembled WGS sequence"/>
</dbReference>
<keyword evidence="3" id="KW-0732">Signal</keyword>
<comment type="caution">
    <text evidence="5">The sequence shown here is derived from an EMBL/GenBank/DDBJ whole genome shotgun (WGS) entry which is preliminary data.</text>
</comment>
<dbReference type="InterPro" id="IPR050654">
    <property type="entry name" value="AChE-related_enzymes"/>
</dbReference>
<dbReference type="EMBL" id="MU151167">
    <property type="protein sequence ID" value="KAF9448258.1"/>
    <property type="molecule type" value="Genomic_DNA"/>
</dbReference>
<keyword evidence="6" id="KW-1185">Reference proteome</keyword>
<dbReference type="PANTHER" id="PTHR43918">
    <property type="entry name" value="ACETYLCHOLINESTERASE"/>
    <property type="match status" value="1"/>
</dbReference>
<evidence type="ECO:0000313" key="5">
    <source>
        <dbReference type="EMBL" id="KAF9448258.1"/>
    </source>
</evidence>
<organism evidence="5 6">
    <name type="scientific">Macrolepiota fuliginosa MF-IS2</name>
    <dbReference type="NCBI Taxonomy" id="1400762"/>
    <lineage>
        <taxon>Eukaryota</taxon>
        <taxon>Fungi</taxon>
        <taxon>Dikarya</taxon>
        <taxon>Basidiomycota</taxon>
        <taxon>Agaricomycotina</taxon>
        <taxon>Agaricomycetes</taxon>
        <taxon>Agaricomycetidae</taxon>
        <taxon>Agaricales</taxon>
        <taxon>Agaricineae</taxon>
        <taxon>Agaricaceae</taxon>
        <taxon>Macrolepiota</taxon>
    </lineage>
</organism>